<accession>A0AAV1SS07</accession>
<reference evidence="1 2" key="1">
    <citation type="submission" date="2024-01" db="EMBL/GenBank/DDBJ databases">
        <authorList>
            <person name="Waweru B."/>
        </authorList>
    </citation>
    <scope>NUCLEOTIDE SEQUENCE [LARGE SCALE GENOMIC DNA]</scope>
</reference>
<sequence length="72" mass="8648">MESNVSIKMNDNFNLPSHQTKLPKVSSYHWWKSKTRLGTTFDYRIRNFFPIGQVTYTHRKDHFSTVCKRDQP</sequence>
<proteinExistence type="predicted"/>
<keyword evidence="2" id="KW-1185">Reference proteome</keyword>
<dbReference type="EMBL" id="CAWUPB010001195">
    <property type="protein sequence ID" value="CAK7355294.1"/>
    <property type="molecule type" value="Genomic_DNA"/>
</dbReference>
<comment type="caution">
    <text evidence="1">The sequence shown here is derived from an EMBL/GenBank/DDBJ whole genome shotgun (WGS) entry which is preliminary data.</text>
</comment>
<organism evidence="1 2">
    <name type="scientific">Dovyalis caffra</name>
    <dbReference type="NCBI Taxonomy" id="77055"/>
    <lineage>
        <taxon>Eukaryota</taxon>
        <taxon>Viridiplantae</taxon>
        <taxon>Streptophyta</taxon>
        <taxon>Embryophyta</taxon>
        <taxon>Tracheophyta</taxon>
        <taxon>Spermatophyta</taxon>
        <taxon>Magnoliopsida</taxon>
        <taxon>eudicotyledons</taxon>
        <taxon>Gunneridae</taxon>
        <taxon>Pentapetalae</taxon>
        <taxon>rosids</taxon>
        <taxon>fabids</taxon>
        <taxon>Malpighiales</taxon>
        <taxon>Salicaceae</taxon>
        <taxon>Flacourtieae</taxon>
        <taxon>Dovyalis</taxon>
    </lineage>
</organism>
<evidence type="ECO:0000313" key="1">
    <source>
        <dbReference type="EMBL" id="CAK7355294.1"/>
    </source>
</evidence>
<evidence type="ECO:0000313" key="2">
    <source>
        <dbReference type="Proteomes" id="UP001314170"/>
    </source>
</evidence>
<protein>
    <submittedName>
        <fullName evidence="1">Uncharacterized protein</fullName>
    </submittedName>
</protein>
<gene>
    <name evidence="1" type="ORF">DCAF_LOCUS25593</name>
</gene>
<dbReference type="Proteomes" id="UP001314170">
    <property type="component" value="Unassembled WGS sequence"/>
</dbReference>
<name>A0AAV1SS07_9ROSI</name>
<dbReference type="AlphaFoldDB" id="A0AAV1SS07"/>